<evidence type="ECO:0000256" key="1">
    <source>
        <dbReference type="ARBA" id="ARBA00005801"/>
    </source>
</evidence>
<protein>
    <submittedName>
        <fullName evidence="4">Leader peptidase (Prepilin peptidase)/N-methyltransferase</fullName>
        <ecNumber evidence="4">2.1.1.-</ecNumber>
        <ecNumber evidence="4">3.4.23.43</ecNumber>
    </submittedName>
</protein>
<dbReference type="InterPro" id="IPR000045">
    <property type="entry name" value="Prepilin_IV_endopep_pep"/>
</dbReference>
<accession>A0ABS2PXG3</accession>
<organism evidence="4 5">
    <name type="scientific">Scopulibacillus daqui</name>
    <dbReference type="NCBI Taxonomy" id="1469162"/>
    <lineage>
        <taxon>Bacteria</taxon>
        <taxon>Bacillati</taxon>
        <taxon>Bacillota</taxon>
        <taxon>Bacilli</taxon>
        <taxon>Bacillales</taxon>
        <taxon>Sporolactobacillaceae</taxon>
        <taxon>Scopulibacillus</taxon>
    </lineage>
</organism>
<name>A0ABS2PXG3_9BACL</name>
<dbReference type="EC" id="3.4.23.43" evidence="4"/>
<dbReference type="GO" id="GO:0004190">
    <property type="term" value="F:aspartic-type endopeptidase activity"/>
    <property type="evidence" value="ECO:0007669"/>
    <property type="project" value="UniProtKB-EC"/>
</dbReference>
<reference evidence="4 5" key="1">
    <citation type="submission" date="2021-01" db="EMBL/GenBank/DDBJ databases">
        <title>Genomic Encyclopedia of Type Strains, Phase IV (KMG-IV): sequencing the most valuable type-strain genomes for metagenomic binning, comparative biology and taxonomic classification.</title>
        <authorList>
            <person name="Goeker M."/>
        </authorList>
    </citation>
    <scope>NUCLEOTIDE SEQUENCE [LARGE SCALE GENOMIC DNA]</scope>
    <source>
        <strain evidence="4 5">DSM 28236</strain>
    </source>
</reference>
<dbReference type="PANTHER" id="PTHR30487:SF0">
    <property type="entry name" value="PREPILIN LEADER PEPTIDASE_N-METHYLTRANSFERASE-RELATED"/>
    <property type="match status" value="1"/>
</dbReference>
<feature type="domain" description="Prepilin type IV endopeptidase peptidase" evidence="3">
    <location>
        <begin position="2"/>
        <end position="86"/>
    </location>
</feature>
<dbReference type="Proteomes" id="UP000808914">
    <property type="component" value="Unassembled WGS sequence"/>
</dbReference>
<evidence type="ECO:0000313" key="4">
    <source>
        <dbReference type="EMBL" id="MBM7644724.1"/>
    </source>
</evidence>
<keyword evidence="4" id="KW-0378">Hydrolase</keyword>
<dbReference type="GO" id="GO:0008168">
    <property type="term" value="F:methyltransferase activity"/>
    <property type="evidence" value="ECO:0007669"/>
    <property type="project" value="UniProtKB-KW"/>
</dbReference>
<feature type="transmembrane region" description="Helical" evidence="2">
    <location>
        <begin position="30"/>
        <end position="46"/>
    </location>
</feature>
<feature type="transmembrane region" description="Helical" evidence="2">
    <location>
        <begin position="58"/>
        <end position="81"/>
    </location>
</feature>
<dbReference type="GO" id="GO:0032259">
    <property type="term" value="P:methylation"/>
    <property type="evidence" value="ECO:0007669"/>
    <property type="project" value="UniProtKB-KW"/>
</dbReference>
<dbReference type="Pfam" id="PF01478">
    <property type="entry name" value="Peptidase_A24"/>
    <property type="match status" value="1"/>
</dbReference>
<dbReference type="PANTHER" id="PTHR30487">
    <property type="entry name" value="TYPE 4 PREPILIN-LIKE PROTEINS LEADER PEPTIDE-PROCESSING ENZYME"/>
    <property type="match status" value="1"/>
</dbReference>
<keyword evidence="5" id="KW-1185">Reference proteome</keyword>
<dbReference type="InterPro" id="IPR050882">
    <property type="entry name" value="Prepilin_peptidase/N-MTase"/>
</dbReference>
<evidence type="ECO:0000313" key="5">
    <source>
        <dbReference type="Proteomes" id="UP000808914"/>
    </source>
</evidence>
<comment type="similarity">
    <text evidence="1">Belongs to the peptidase A24 family.</text>
</comment>
<keyword evidence="2" id="KW-0812">Transmembrane</keyword>
<dbReference type="Gene3D" id="1.20.120.1220">
    <property type="match status" value="1"/>
</dbReference>
<dbReference type="EMBL" id="JAFBER010000004">
    <property type="protein sequence ID" value="MBM7644724.1"/>
    <property type="molecule type" value="Genomic_DNA"/>
</dbReference>
<evidence type="ECO:0000256" key="2">
    <source>
        <dbReference type="SAM" id="Phobius"/>
    </source>
</evidence>
<dbReference type="EC" id="2.1.1.-" evidence="4"/>
<feature type="transmembrane region" description="Helical" evidence="2">
    <location>
        <begin position="101"/>
        <end position="126"/>
    </location>
</feature>
<comment type="caution">
    <text evidence="4">The sequence shown here is derived from an EMBL/GenBank/DDBJ whole genome shotgun (WGS) entry which is preliminary data.</text>
</comment>
<proteinExistence type="inferred from homology"/>
<keyword evidence="2" id="KW-0472">Membrane</keyword>
<feature type="transmembrane region" description="Helical" evidence="2">
    <location>
        <begin position="7"/>
        <end position="24"/>
    </location>
</feature>
<keyword evidence="4" id="KW-0489">Methyltransferase</keyword>
<evidence type="ECO:0000259" key="3">
    <source>
        <dbReference type="Pfam" id="PF01478"/>
    </source>
</evidence>
<keyword evidence="2" id="KW-1133">Transmembrane helix</keyword>
<gene>
    <name evidence="4" type="ORF">JOD45_000931</name>
</gene>
<sequence>MIPDKVLIVFFILFIIYRIAYPIFPWWQSIAGSAAVFFLLLFISYFSRGGIGGGDIKLFAVLGYLLGLETVLLALLLSTILGTAVGGIGQFTGCIKKGRPIPFGPFIALGTLIGFFFGDQLIAWYASFVL</sequence>
<keyword evidence="4" id="KW-0808">Transferase</keyword>